<keyword evidence="3" id="KW-1185">Reference proteome</keyword>
<accession>A0AAV7T8G3</accession>
<sequence length="202" mass="23504">MHKVFSLYQQQKNLIPDVLSRVHYFHIKEVMQDPRRQELLVFRENSLSMYRDVSTHTLARRREFQDVRLHLPEHKIVYRWCFPLHLDFTEQDKRAAERTPAEAGEALGLSPPRGGEDSPGPAMPSLVDRRGGGDNQTRRAKRKKPASNAGQMPRFSIELPLMMTHLLDRCAHQGTGLDQDRRRWSTHETLLYAVDSCYMVLN</sequence>
<dbReference type="Gene3D" id="3.30.250.20">
    <property type="entry name" value="L1 transposable element, C-terminal domain"/>
    <property type="match status" value="1"/>
</dbReference>
<proteinExistence type="predicted"/>
<name>A0AAV7T8G3_PLEWA</name>
<evidence type="ECO:0000256" key="1">
    <source>
        <dbReference type="SAM" id="MobiDB-lite"/>
    </source>
</evidence>
<organism evidence="2 3">
    <name type="scientific">Pleurodeles waltl</name>
    <name type="common">Iberian ribbed newt</name>
    <dbReference type="NCBI Taxonomy" id="8319"/>
    <lineage>
        <taxon>Eukaryota</taxon>
        <taxon>Metazoa</taxon>
        <taxon>Chordata</taxon>
        <taxon>Craniata</taxon>
        <taxon>Vertebrata</taxon>
        <taxon>Euteleostomi</taxon>
        <taxon>Amphibia</taxon>
        <taxon>Batrachia</taxon>
        <taxon>Caudata</taxon>
        <taxon>Salamandroidea</taxon>
        <taxon>Salamandridae</taxon>
        <taxon>Pleurodelinae</taxon>
        <taxon>Pleurodeles</taxon>
    </lineage>
</organism>
<dbReference type="EMBL" id="JANPWB010000007">
    <property type="protein sequence ID" value="KAJ1172897.1"/>
    <property type="molecule type" value="Genomic_DNA"/>
</dbReference>
<feature type="region of interest" description="Disordered" evidence="1">
    <location>
        <begin position="93"/>
        <end position="154"/>
    </location>
</feature>
<dbReference type="InterPro" id="IPR042566">
    <property type="entry name" value="L1_C"/>
</dbReference>
<dbReference type="Proteomes" id="UP001066276">
    <property type="component" value="Chromosome 4_1"/>
</dbReference>
<reference evidence="2" key="1">
    <citation type="journal article" date="2022" name="bioRxiv">
        <title>Sequencing and chromosome-scale assembly of the giantPleurodeles waltlgenome.</title>
        <authorList>
            <person name="Brown T."/>
            <person name="Elewa A."/>
            <person name="Iarovenko S."/>
            <person name="Subramanian E."/>
            <person name="Araus A.J."/>
            <person name="Petzold A."/>
            <person name="Susuki M."/>
            <person name="Suzuki K.-i.T."/>
            <person name="Hayashi T."/>
            <person name="Toyoda A."/>
            <person name="Oliveira C."/>
            <person name="Osipova E."/>
            <person name="Leigh N.D."/>
            <person name="Simon A."/>
            <person name="Yun M.H."/>
        </authorList>
    </citation>
    <scope>NUCLEOTIDE SEQUENCE</scope>
    <source>
        <strain evidence="2">20211129_DDA</strain>
        <tissue evidence="2">Liver</tissue>
    </source>
</reference>
<evidence type="ECO:0000313" key="2">
    <source>
        <dbReference type="EMBL" id="KAJ1172897.1"/>
    </source>
</evidence>
<dbReference type="AlphaFoldDB" id="A0AAV7T8G3"/>
<protein>
    <submittedName>
        <fullName evidence="2">Uncharacterized protein</fullName>
    </submittedName>
</protein>
<comment type="caution">
    <text evidence="2">The sequence shown here is derived from an EMBL/GenBank/DDBJ whole genome shotgun (WGS) entry which is preliminary data.</text>
</comment>
<evidence type="ECO:0000313" key="3">
    <source>
        <dbReference type="Proteomes" id="UP001066276"/>
    </source>
</evidence>
<gene>
    <name evidence="2" type="ORF">NDU88_004739</name>
</gene>